<dbReference type="Proteomes" id="UP001204953">
    <property type="component" value="Unassembled WGS sequence"/>
</dbReference>
<dbReference type="AlphaFoldDB" id="A0AAE3GNW2"/>
<evidence type="ECO:0000313" key="2">
    <source>
        <dbReference type="EMBL" id="MCP2727223.1"/>
    </source>
</evidence>
<evidence type="ECO:0000256" key="1">
    <source>
        <dbReference type="SAM" id="MobiDB-lite"/>
    </source>
</evidence>
<feature type="compositionally biased region" description="Low complexity" evidence="1">
    <location>
        <begin position="28"/>
        <end position="37"/>
    </location>
</feature>
<reference evidence="2" key="1">
    <citation type="submission" date="2022-06" db="EMBL/GenBank/DDBJ databases">
        <title>New cyanobacteria of genus Symplocastrum in benthos of Lake Baikal.</title>
        <authorList>
            <person name="Sorokovikova E."/>
            <person name="Tikhonova I."/>
            <person name="Krasnopeev A."/>
            <person name="Evseev P."/>
            <person name="Gladkikh A."/>
            <person name="Belykh O."/>
        </authorList>
    </citation>
    <scope>NUCLEOTIDE SEQUENCE</scope>
    <source>
        <strain evidence="2">BBK-W-15</strain>
    </source>
</reference>
<feature type="region of interest" description="Disordered" evidence="1">
    <location>
        <begin position="1"/>
        <end position="37"/>
    </location>
</feature>
<dbReference type="EMBL" id="JAMZMM010000009">
    <property type="protein sequence ID" value="MCP2727223.1"/>
    <property type="molecule type" value="Genomic_DNA"/>
</dbReference>
<organism evidence="2 3">
    <name type="scientific">Limnofasciculus baicalensis BBK-W-15</name>
    <dbReference type="NCBI Taxonomy" id="2699891"/>
    <lineage>
        <taxon>Bacteria</taxon>
        <taxon>Bacillati</taxon>
        <taxon>Cyanobacteriota</taxon>
        <taxon>Cyanophyceae</taxon>
        <taxon>Coleofasciculales</taxon>
        <taxon>Coleofasciculaceae</taxon>
        <taxon>Limnofasciculus</taxon>
        <taxon>Limnofasciculus baicalensis</taxon>
    </lineage>
</organism>
<name>A0AAE3GNW2_9CYAN</name>
<keyword evidence="3" id="KW-1185">Reference proteome</keyword>
<gene>
    <name evidence="2" type="ORF">NJ959_01890</name>
</gene>
<comment type="caution">
    <text evidence="2">The sequence shown here is derived from an EMBL/GenBank/DDBJ whole genome shotgun (WGS) entry which is preliminary data.</text>
</comment>
<evidence type="ECO:0000313" key="3">
    <source>
        <dbReference type="Proteomes" id="UP001204953"/>
    </source>
</evidence>
<accession>A0AAE3GNW2</accession>
<protein>
    <submittedName>
        <fullName evidence="2">Uncharacterized protein</fullName>
    </submittedName>
</protein>
<dbReference type="RefSeq" id="WP_254010039.1">
    <property type="nucleotide sequence ID" value="NZ_JAMZMM010000009.1"/>
</dbReference>
<proteinExistence type="predicted"/>
<sequence length="363" mass="40930">MAHSLISTATEDRSSHNSRSKYPLGNPSSAPSSSQSSTSNVHSLAVLWAKKYLVSVEGKDESSPLKNSHNLKDVTSVEGRKQTAEKLMENLTLASAQAWTQTEILLGKELRRHKVNPDLVNPLEIAADTRHLFQKTLAAYGEECTPRRLSVIVGKDFGKVRHKYTCVDRRAIGFVSMQFHYTGEKLLTWLSPGEQQLWKPYLKVMDDHMYIPLHAAYEAAGNHPDNSPILAAVQHFLPIITKIAISVSQQVCRLNPNHKTYSGFLSESTVRIATIRDVEMFQIYLCLCVLENDICSVQRELFPLCVMLYPRLGVTWGLVQEMLKIIGWEMYNSLSPEDMAIFLPYLRILTEMFSGEVFDALGK</sequence>